<dbReference type="GO" id="GO:0020037">
    <property type="term" value="F:heme binding"/>
    <property type="evidence" value="ECO:0007669"/>
    <property type="project" value="InterPro"/>
</dbReference>
<keyword evidence="5" id="KW-1185">Reference proteome</keyword>
<dbReference type="RefSeq" id="WP_126270413.1">
    <property type="nucleotide sequence ID" value="NZ_CP034463.1"/>
</dbReference>
<evidence type="ECO:0000256" key="1">
    <source>
        <dbReference type="ARBA" id="ARBA00010617"/>
    </source>
</evidence>
<dbReference type="InterPro" id="IPR001128">
    <property type="entry name" value="Cyt_P450"/>
</dbReference>
<dbReference type="GO" id="GO:0005506">
    <property type="term" value="F:iron ion binding"/>
    <property type="evidence" value="ECO:0007669"/>
    <property type="project" value="InterPro"/>
</dbReference>
<dbReference type="GO" id="GO:0016705">
    <property type="term" value="F:oxidoreductase activity, acting on paired donors, with incorporation or reduction of molecular oxygen"/>
    <property type="evidence" value="ECO:0007669"/>
    <property type="project" value="InterPro"/>
</dbReference>
<comment type="cofactor">
    <cofactor evidence="2">
        <name>heme</name>
        <dbReference type="ChEBI" id="CHEBI:30413"/>
    </cofactor>
</comment>
<dbReference type="InterPro" id="IPR002401">
    <property type="entry name" value="Cyt_P450_E_grp-I"/>
</dbReference>
<dbReference type="GO" id="GO:0004497">
    <property type="term" value="F:monooxygenase activity"/>
    <property type="evidence" value="ECO:0007669"/>
    <property type="project" value="InterPro"/>
</dbReference>
<keyword evidence="2" id="KW-0479">Metal-binding</keyword>
<protein>
    <submittedName>
        <fullName evidence="4">Cytochrome P450</fullName>
    </submittedName>
</protein>
<organism evidence="4 5">
    <name type="scientific">Streptomyces aquilus</name>
    <dbReference type="NCBI Taxonomy" id="2548456"/>
    <lineage>
        <taxon>Bacteria</taxon>
        <taxon>Bacillati</taxon>
        <taxon>Actinomycetota</taxon>
        <taxon>Actinomycetes</taxon>
        <taxon>Kitasatosporales</taxon>
        <taxon>Streptomycetaceae</taxon>
        <taxon>Streptomyces</taxon>
    </lineage>
</organism>
<dbReference type="EMBL" id="CP034463">
    <property type="protein sequence ID" value="AZP16049.1"/>
    <property type="molecule type" value="Genomic_DNA"/>
</dbReference>
<dbReference type="KEGG" id="saqu:EJC51_07970"/>
<dbReference type="PANTHER" id="PTHR46696:SF1">
    <property type="entry name" value="CYTOCHROME P450 YJIB-RELATED"/>
    <property type="match status" value="1"/>
</dbReference>
<feature type="binding site" description="axial binding residue" evidence="2">
    <location>
        <position position="335"/>
    </location>
    <ligand>
        <name>heme</name>
        <dbReference type="ChEBI" id="CHEBI:30413"/>
    </ligand>
    <ligandPart>
        <name>Fe</name>
        <dbReference type="ChEBI" id="CHEBI:18248"/>
    </ligandPart>
</feature>
<evidence type="ECO:0000256" key="2">
    <source>
        <dbReference type="PIRSR" id="PIRSR602401-1"/>
    </source>
</evidence>
<evidence type="ECO:0000313" key="5">
    <source>
        <dbReference type="Proteomes" id="UP000280197"/>
    </source>
</evidence>
<dbReference type="PRINTS" id="PR00385">
    <property type="entry name" value="P450"/>
</dbReference>
<sequence>MSVLEPFPLGAATTLAELADDPHPRLALLRAHEPVSWLPELDGWLVTRRDLALTVMRDARTFTVDDPRFSTAQVVGPSMLSLDGPEHARHREPFAAPFRPRQTHDRFAAFVEQETDRLVTALEPAGAAELRRSFAGPLAVAVVTEALGLSGVSTDTVLSWYEAIVASVSDITAGHAPSPAGTAAYAQLRAAVATTHGTSSLLGAAADRLALPEVASNAAVLMFGGIETTEAMITNAVLHLLRHPDQLALVQAESDLLDGAIEESLRLEPGAAVVDRYATRDTDLGPATIRRGDLVTVSLAGANRDPAVFPDPDRFDVRRENARLQLAFAHGPHHCIAAHLARLETRVALRTLLARLPDLRLDEKHAAAPYGLVFRKPAALHVRWGLRACPADHAADAGHPRQRGTADPLRPDPPDRP</sequence>
<proteinExistence type="inferred from homology"/>
<name>A0A3Q9BWH2_9ACTN</name>
<dbReference type="Gene3D" id="1.10.630.10">
    <property type="entry name" value="Cytochrome P450"/>
    <property type="match status" value="1"/>
</dbReference>
<dbReference type="PANTHER" id="PTHR46696">
    <property type="entry name" value="P450, PUTATIVE (EUROFUNG)-RELATED"/>
    <property type="match status" value="1"/>
</dbReference>
<gene>
    <name evidence="4" type="ORF">EJC51_07970</name>
</gene>
<dbReference type="Proteomes" id="UP000280197">
    <property type="component" value="Chromosome"/>
</dbReference>
<keyword evidence="2" id="KW-0408">Iron</keyword>
<feature type="region of interest" description="Disordered" evidence="3">
    <location>
        <begin position="393"/>
        <end position="417"/>
    </location>
</feature>
<dbReference type="InterPro" id="IPR036396">
    <property type="entry name" value="Cyt_P450_sf"/>
</dbReference>
<dbReference type="Pfam" id="PF00067">
    <property type="entry name" value="p450"/>
    <property type="match status" value="1"/>
</dbReference>
<accession>A0A3Q9BWH2</accession>
<dbReference type="SUPFAM" id="SSF48264">
    <property type="entry name" value="Cytochrome P450"/>
    <property type="match status" value="1"/>
</dbReference>
<evidence type="ECO:0000313" key="4">
    <source>
        <dbReference type="EMBL" id="AZP16049.1"/>
    </source>
</evidence>
<evidence type="ECO:0000256" key="3">
    <source>
        <dbReference type="SAM" id="MobiDB-lite"/>
    </source>
</evidence>
<comment type="similarity">
    <text evidence="1">Belongs to the cytochrome P450 family.</text>
</comment>
<reference evidence="4 5" key="1">
    <citation type="submission" date="2018-12" db="EMBL/GenBank/DDBJ databases">
        <authorList>
            <person name="Li K."/>
        </authorList>
    </citation>
    <scope>NUCLEOTIDE SEQUENCE [LARGE SCALE GENOMIC DNA]</scope>
    <source>
        <strain evidence="5">CR22</strain>
    </source>
</reference>
<dbReference type="AlphaFoldDB" id="A0A3Q9BWH2"/>
<dbReference type="PRINTS" id="PR00463">
    <property type="entry name" value="EP450I"/>
</dbReference>
<keyword evidence="2" id="KW-0349">Heme</keyword>